<dbReference type="AlphaFoldDB" id="A0A508T6A2"/>
<dbReference type="InterPro" id="IPR003959">
    <property type="entry name" value="ATPase_AAA_core"/>
</dbReference>
<dbReference type="PANTHER" id="PTHR43581">
    <property type="entry name" value="ATP/GTP PHOSPHATASE"/>
    <property type="match status" value="1"/>
</dbReference>
<evidence type="ECO:0000313" key="3">
    <source>
        <dbReference type="Proteomes" id="UP000328092"/>
    </source>
</evidence>
<keyword evidence="3" id="KW-1185">Reference proteome</keyword>
<accession>A0A508T6A2</accession>
<dbReference type="Proteomes" id="UP000328092">
    <property type="component" value="Unassembled WGS sequence"/>
</dbReference>
<dbReference type="SUPFAM" id="SSF52540">
    <property type="entry name" value="P-loop containing nucleoside triphosphate hydrolases"/>
    <property type="match status" value="1"/>
</dbReference>
<dbReference type="Gene3D" id="3.40.50.300">
    <property type="entry name" value="P-loop containing nucleotide triphosphate hydrolases"/>
    <property type="match status" value="2"/>
</dbReference>
<dbReference type="GO" id="GO:0016887">
    <property type="term" value="F:ATP hydrolysis activity"/>
    <property type="evidence" value="ECO:0007669"/>
    <property type="project" value="InterPro"/>
</dbReference>
<protein>
    <recommendedName>
        <fullName evidence="1">ATPase AAA-type core domain-containing protein</fullName>
    </recommendedName>
</protein>
<dbReference type="PANTHER" id="PTHR43581:SF2">
    <property type="entry name" value="EXCINUCLEASE ATPASE SUBUNIT"/>
    <property type="match status" value="1"/>
</dbReference>
<comment type="caution">
    <text evidence="2">The sequence shown here is derived from an EMBL/GenBank/DDBJ whole genome shotgun (WGS) entry which is preliminary data.</text>
</comment>
<dbReference type="EMBL" id="CAADFC020000011">
    <property type="protein sequence ID" value="VIO70453.1"/>
    <property type="molecule type" value="Genomic_DNA"/>
</dbReference>
<dbReference type="InterPro" id="IPR027417">
    <property type="entry name" value="P-loop_NTPase"/>
</dbReference>
<name>A0A508T6A2_9BRAD</name>
<gene>
    <name evidence="2" type="ORF">CI1B_31070</name>
</gene>
<organism evidence="2 3">
    <name type="scientific">Bradyrhizobium ivorense</name>
    <dbReference type="NCBI Taxonomy" id="2511166"/>
    <lineage>
        <taxon>Bacteria</taxon>
        <taxon>Pseudomonadati</taxon>
        <taxon>Pseudomonadota</taxon>
        <taxon>Alphaproteobacteria</taxon>
        <taxon>Hyphomicrobiales</taxon>
        <taxon>Nitrobacteraceae</taxon>
        <taxon>Bradyrhizobium</taxon>
    </lineage>
</organism>
<dbReference type="GO" id="GO:0005524">
    <property type="term" value="F:ATP binding"/>
    <property type="evidence" value="ECO:0007669"/>
    <property type="project" value="InterPro"/>
</dbReference>
<dbReference type="OrthoDB" id="3322489at2"/>
<feature type="domain" description="ATPase AAA-type core" evidence="1">
    <location>
        <begin position="296"/>
        <end position="421"/>
    </location>
</feature>
<dbReference type="Pfam" id="PF13304">
    <property type="entry name" value="AAA_21"/>
    <property type="match status" value="1"/>
</dbReference>
<dbReference type="CDD" id="cd00267">
    <property type="entry name" value="ABC_ATPase"/>
    <property type="match status" value="1"/>
</dbReference>
<evidence type="ECO:0000313" key="2">
    <source>
        <dbReference type="EMBL" id="VIO70453.1"/>
    </source>
</evidence>
<dbReference type="RefSeq" id="WP_139860180.1">
    <property type="nucleotide sequence ID" value="NZ_CAADFC020000011.1"/>
</dbReference>
<dbReference type="InterPro" id="IPR051396">
    <property type="entry name" value="Bact_Antivir_Def_Nuclease"/>
</dbReference>
<reference evidence="2" key="1">
    <citation type="submission" date="2019-02" db="EMBL/GenBank/DDBJ databases">
        <authorList>
            <person name="Pothier F.J."/>
        </authorList>
    </citation>
    <scope>NUCLEOTIDE SEQUENCE</scope>
    <source>
        <strain evidence="2">CI-1B</strain>
    </source>
</reference>
<sequence>MKLKTVFARFYKSFNYDHIRRVHAQAQPKPWEMLDGIWYPYIEVHIDPNITTIVGANESGKSHLLSAIEKALSGKGFEQRDLCRYSPFFSVERGKSFWPHLGLEWSDLTPEEKDGLRRDIDSGSITIDSFAMFREGPDKLQIFVHRSDEQPASFAIQPDRIAVFGQGWLPRSFRIKPDVALPNSVALGWLIDASIPSGLLSTRQGRASLMSGAMELWQTLAPGHAHFAQQAEQFHKKWSPIFTPLAASDRHISRETEALSLAKDLLVELGNVEPTKLEDLAKALSDGADGYANALVTRINEQLAKELNFPKWWVQDRDFSLRITPREFDLVFTVRDRTGTEYTFAERSSGLKYFLSYLIQSRCHKPAADRFELLLMDEPDAYLSAEAQQDLLKIFDDFANPRSDARPVQVVYVTHSPFLIDKNHAERVRVLQKGAGFDGTRVIRNASQNHYEPLRSAFGGFVGETAFVGACNLLVEGVGDQIILAGIARLIVGPDVPESDTLDLNRIVIVPCGSATQVPYMIHLVRGRDAIRPPVIVLLDSDKAGNDSTKIIKNDPKMKRLLAPEYVLQLGDVKEAASGLPRPLTEIEDMLSLPLAVAATNRYLSEVQKYRETPPPMISEERVSEILKAKPQPLFDALGQAVGDDWHIDKIGFARAIVEICTNSTSNPALSASIDKFVDRVRSLFRGLNTMRRKAERDASHERVSVAVDRLRKIFLADNPNQATREQARFFLEQVEDSLDDSIEADAIRTSLRSLNRDFKLDEELTAVVPDYEQFGIRLAALKNAFELNRGSPG</sequence>
<proteinExistence type="predicted"/>
<evidence type="ECO:0000259" key="1">
    <source>
        <dbReference type="Pfam" id="PF13304"/>
    </source>
</evidence>